<feature type="domain" description="Flagellar hook-associated protein 2 N-terminal" evidence="6">
    <location>
        <begin position="10"/>
        <end position="108"/>
    </location>
</feature>
<protein>
    <recommendedName>
        <fullName evidence="5">Flagellar hook-associated protein 2</fullName>
        <shortName evidence="5">HAP2</shortName>
    </recommendedName>
    <alternativeName>
        <fullName evidence="5">Flagellar cap protein</fullName>
    </alternativeName>
</protein>
<keyword evidence="8" id="KW-0966">Cell projection</keyword>
<dbReference type="Proteomes" id="UP001178662">
    <property type="component" value="Chromosome"/>
</dbReference>
<name>A0AA95EW81_9BACL</name>
<keyword evidence="3" id="KW-0175">Coiled coil</keyword>
<dbReference type="PANTHER" id="PTHR30288:SF0">
    <property type="entry name" value="FLAGELLAR HOOK-ASSOCIATED PROTEIN 2"/>
    <property type="match status" value="1"/>
</dbReference>
<accession>A0AA95EW81</accession>
<dbReference type="GO" id="GO:0009424">
    <property type="term" value="C:bacterial-type flagellum hook"/>
    <property type="evidence" value="ECO:0007669"/>
    <property type="project" value="UniProtKB-UniRule"/>
</dbReference>
<dbReference type="Pfam" id="PF07195">
    <property type="entry name" value="FliD_C"/>
    <property type="match status" value="1"/>
</dbReference>
<dbReference type="AlphaFoldDB" id="A0AA95EW81"/>
<organism evidence="8 9">
    <name type="scientific">Candidatus Cohnella colombiensis</name>
    <dbReference type="NCBI Taxonomy" id="3121368"/>
    <lineage>
        <taxon>Bacteria</taxon>
        <taxon>Bacillati</taxon>
        <taxon>Bacillota</taxon>
        <taxon>Bacilli</taxon>
        <taxon>Bacillales</taxon>
        <taxon>Paenibacillaceae</taxon>
        <taxon>Cohnella</taxon>
    </lineage>
</organism>
<evidence type="ECO:0000256" key="4">
    <source>
        <dbReference type="ARBA" id="ARBA00023143"/>
    </source>
</evidence>
<comment type="function">
    <text evidence="5">Required for morphogenesis and for the elongation of the flagellar filament by facilitating polymerization of the flagellin monomers at the tip of growing filament. Forms a capping structure, which prevents flagellin subunits (transported through the central channel of the flagellum) from leaking out without polymerization at the distal end.</text>
</comment>
<dbReference type="GO" id="GO:0007155">
    <property type="term" value="P:cell adhesion"/>
    <property type="evidence" value="ECO:0007669"/>
    <property type="project" value="InterPro"/>
</dbReference>
<reference evidence="8" key="1">
    <citation type="submission" date="2023-03" db="EMBL/GenBank/DDBJ databases">
        <title>Andean soil-derived lignocellulolytic bacterial consortium as a source of novel taxa and putative plastic-active enzymes.</title>
        <authorList>
            <person name="Diaz-Garcia L."/>
            <person name="Chuvochina M."/>
            <person name="Feuerriegel G."/>
            <person name="Bunk B."/>
            <person name="Sproer C."/>
            <person name="Streit W.R."/>
            <person name="Rodriguez L.M."/>
            <person name="Overmann J."/>
            <person name="Jimenez D.J."/>
        </authorList>
    </citation>
    <scope>NUCLEOTIDE SEQUENCE</scope>
    <source>
        <strain evidence="8">MAG 2441</strain>
    </source>
</reference>
<keyword evidence="9" id="KW-1185">Reference proteome</keyword>
<proteinExistence type="inferred from homology"/>
<evidence type="ECO:0000256" key="3">
    <source>
        <dbReference type="ARBA" id="ARBA00023054"/>
    </source>
</evidence>
<sequence>MVTRISGFSSGLDIDELVKKMMSTQKAPLNKLNQQKTVIEWQREQYRTLNSKLVDFRNNKLSTFGLSNSIGAKQATITGNSSAVTATASSSAVNGSMSINVTSLATAANAKSTAGIGNVSMTDSIESLIASGKLDSSILVGDKVTIDVAGATPIELNKSDTLGTLMSRLNNSKEANVNAYIDSYTGTLVLTSKTTGKTAGVDNVVPPLNVSGAIFGAGGFKLGATQDGANAVLSINGIATERSSNTFTENGVTITLNAASLGTASNIVVSTNTDKIMDTIKSFISEYNSLIEGLNNKLSEERYRKYTPLSTEQKDAMKDDEIKLWEEKAKSGLLRNDTTLSGIVSDMRLASVTSVDINGNKVNLSSFGITTGDWTQRGKLVIADDSKLRAAIEADPDAVIKFFTQQTTESDPKKKGSATNPDNGLFNRLSNIVMTGLERLATKAGTSKYSTDVTSTFLANSTMGEQLRTIDKKIDSATLRLNMIETRYYKQFTAMEKAMNRYNAQSSIFS</sequence>
<comment type="subunit">
    <text evidence="2 5">Homopentamer.</text>
</comment>
<dbReference type="InterPro" id="IPR040026">
    <property type="entry name" value="FliD"/>
</dbReference>
<dbReference type="Pfam" id="PF02465">
    <property type="entry name" value="FliD_N"/>
    <property type="match status" value="1"/>
</dbReference>
<dbReference type="PANTHER" id="PTHR30288">
    <property type="entry name" value="FLAGELLAR CAP/ASSEMBLY PROTEIN FLID"/>
    <property type="match status" value="1"/>
</dbReference>
<feature type="domain" description="Flagellar hook-associated protein 2 C-terminal" evidence="7">
    <location>
        <begin position="228"/>
        <end position="504"/>
    </location>
</feature>
<evidence type="ECO:0000259" key="6">
    <source>
        <dbReference type="Pfam" id="PF02465"/>
    </source>
</evidence>
<evidence type="ECO:0000256" key="1">
    <source>
        <dbReference type="ARBA" id="ARBA00009764"/>
    </source>
</evidence>
<evidence type="ECO:0000256" key="5">
    <source>
        <dbReference type="RuleBase" id="RU362066"/>
    </source>
</evidence>
<dbReference type="GO" id="GO:0005576">
    <property type="term" value="C:extracellular region"/>
    <property type="evidence" value="ECO:0007669"/>
    <property type="project" value="UniProtKB-SubCell"/>
</dbReference>
<dbReference type="InterPro" id="IPR010809">
    <property type="entry name" value="FliD_C"/>
</dbReference>
<keyword evidence="8" id="KW-0282">Flagellum</keyword>
<comment type="subcellular location">
    <subcellularLocation>
        <location evidence="5">Secreted</location>
    </subcellularLocation>
    <subcellularLocation>
        <location evidence="5">Bacterial flagellum</location>
    </subcellularLocation>
</comment>
<keyword evidence="4 5" id="KW-0975">Bacterial flagellum</keyword>
<keyword evidence="8" id="KW-0969">Cilium</keyword>
<evidence type="ECO:0000313" key="8">
    <source>
        <dbReference type="EMBL" id="WEK53897.1"/>
    </source>
</evidence>
<dbReference type="InterPro" id="IPR003481">
    <property type="entry name" value="FliD_N"/>
</dbReference>
<comment type="similarity">
    <text evidence="1 5">Belongs to the FliD family.</text>
</comment>
<dbReference type="GO" id="GO:0009421">
    <property type="term" value="C:bacterial-type flagellum filament cap"/>
    <property type="evidence" value="ECO:0007669"/>
    <property type="project" value="InterPro"/>
</dbReference>
<keyword evidence="5" id="KW-0964">Secreted</keyword>
<evidence type="ECO:0000256" key="2">
    <source>
        <dbReference type="ARBA" id="ARBA00011255"/>
    </source>
</evidence>
<gene>
    <name evidence="8" type="primary">fliD</name>
    <name evidence="8" type="ORF">P0Y55_15220</name>
</gene>
<evidence type="ECO:0000313" key="9">
    <source>
        <dbReference type="Proteomes" id="UP001178662"/>
    </source>
</evidence>
<dbReference type="GO" id="GO:0071973">
    <property type="term" value="P:bacterial-type flagellum-dependent cell motility"/>
    <property type="evidence" value="ECO:0007669"/>
    <property type="project" value="TreeGrafter"/>
</dbReference>
<dbReference type="EMBL" id="CP119317">
    <property type="protein sequence ID" value="WEK53897.1"/>
    <property type="molecule type" value="Genomic_DNA"/>
</dbReference>
<evidence type="ECO:0000259" key="7">
    <source>
        <dbReference type="Pfam" id="PF07195"/>
    </source>
</evidence>